<feature type="domain" description="Response regulatory" evidence="9">
    <location>
        <begin position="6"/>
        <end position="119"/>
    </location>
</feature>
<feature type="compositionally biased region" description="Basic and acidic residues" evidence="8">
    <location>
        <begin position="243"/>
        <end position="252"/>
    </location>
</feature>
<keyword evidence="12" id="KW-1185">Reference proteome</keyword>
<feature type="compositionally biased region" description="Low complexity" evidence="8">
    <location>
        <begin position="232"/>
        <end position="241"/>
    </location>
</feature>
<sequence length="275" mass="30139">MEASADVLVVDDDPTVSEVVAAYLRRCGHRVRLAADGPSAVASAHLKRPDLIVLDLMLPGFDGFEVYRRIRRLGPVPVIMLTARGEEHDRILGLELGADDYVTKPFSPRELSLRANSVLRRARHTANTQNQASDIRRVGELEVDVTGHQASRGGVPLSLTGREFDLLAFLLAHPGQAFTRAELMQLVWGWDYGDQSTVTVHVRRLREKIEQDPAEPRLLVTVWGVGYRLDPPEAQQAAAPDGEPPRDARRGQADTTGTAGVPDQTFPSSPPGAHQ</sequence>
<evidence type="ECO:0000256" key="2">
    <source>
        <dbReference type="ARBA" id="ARBA00023012"/>
    </source>
</evidence>
<evidence type="ECO:0000256" key="7">
    <source>
        <dbReference type="PROSITE-ProRule" id="PRU01091"/>
    </source>
</evidence>
<dbReference type="SMART" id="SM00448">
    <property type="entry name" value="REC"/>
    <property type="match status" value="1"/>
</dbReference>
<evidence type="ECO:0000259" key="9">
    <source>
        <dbReference type="PROSITE" id="PS50110"/>
    </source>
</evidence>
<dbReference type="Proteomes" id="UP000677913">
    <property type="component" value="Unassembled WGS sequence"/>
</dbReference>
<dbReference type="RefSeq" id="WP_211469099.1">
    <property type="nucleotide sequence ID" value="NZ_JAGSXH010000059.1"/>
</dbReference>
<dbReference type="InterPro" id="IPR001789">
    <property type="entry name" value="Sig_transdc_resp-reg_receiver"/>
</dbReference>
<dbReference type="SMART" id="SM00862">
    <property type="entry name" value="Trans_reg_C"/>
    <property type="match status" value="1"/>
</dbReference>
<dbReference type="EMBL" id="JAGSXH010000059">
    <property type="protein sequence ID" value="MBS2964737.1"/>
    <property type="molecule type" value="Genomic_DNA"/>
</dbReference>
<proteinExistence type="predicted"/>
<dbReference type="PROSITE" id="PS51755">
    <property type="entry name" value="OMPR_PHOB"/>
    <property type="match status" value="1"/>
</dbReference>
<dbReference type="InterPro" id="IPR039420">
    <property type="entry name" value="WalR-like"/>
</dbReference>
<dbReference type="GO" id="GO:0006355">
    <property type="term" value="P:regulation of DNA-templated transcription"/>
    <property type="evidence" value="ECO:0007669"/>
    <property type="project" value="InterPro"/>
</dbReference>
<dbReference type="PROSITE" id="PS50110">
    <property type="entry name" value="RESPONSE_REGULATORY"/>
    <property type="match status" value="1"/>
</dbReference>
<dbReference type="InterPro" id="IPR011006">
    <property type="entry name" value="CheY-like_superfamily"/>
</dbReference>
<feature type="domain" description="OmpR/PhoB-type" evidence="10">
    <location>
        <begin position="133"/>
        <end position="231"/>
    </location>
</feature>
<dbReference type="InterPro" id="IPR036388">
    <property type="entry name" value="WH-like_DNA-bd_sf"/>
</dbReference>
<dbReference type="FunFam" id="3.40.50.2300:FF:000001">
    <property type="entry name" value="DNA-binding response regulator PhoB"/>
    <property type="match status" value="1"/>
</dbReference>
<dbReference type="Gene3D" id="3.40.50.2300">
    <property type="match status" value="1"/>
</dbReference>
<keyword evidence="5" id="KW-0804">Transcription</keyword>
<dbReference type="AlphaFoldDB" id="A0A8J7WQT8"/>
<comment type="caution">
    <text evidence="11">The sequence shown here is derived from an EMBL/GenBank/DDBJ whole genome shotgun (WGS) entry which is preliminary data.</text>
</comment>
<dbReference type="Pfam" id="PF00486">
    <property type="entry name" value="Trans_reg_C"/>
    <property type="match status" value="1"/>
</dbReference>
<reference evidence="11" key="1">
    <citation type="submission" date="2021-04" db="EMBL/GenBank/DDBJ databases">
        <title>Genome based classification of Actinospica acidithermotolerans sp. nov., an actinobacterium isolated from an Indonesian hot spring.</title>
        <authorList>
            <person name="Kusuma A.B."/>
            <person name="Putra K.E."/>
            <person name="Nafisah S."/>
            <person name="Loh J."/>
            <person name="Nouioui I."/>
            <person name="Goodfellow M."/>
        </authorList>
    </citation>
    <scope>NUCLEOTIDE SEQUENCE</scope>
    <source>
        <strain evidence="11">DSM 45618</strain>
    </source>
</reference>
<dbReference type="FunFam" id="1.10.10.10:FF:000018">
    <property type="entry name" value="DNA-binding response regulator ResD"/>
    <property type="match status" value="1"/>
</dbReference>
<keyword evidence="2" id="KW-0902">Two-component regulatory system</keyword>
<evidence type="ECO:0000313" key="11">
    <source>
        <dbReference type="EMBL" id="MBS2964737.1"/>
    </source>
</evidence>
<dbReference type="Gene3D" id="6.10.250.690">
    <property type="match status" value="1"/>
</dbReference>
<evidence type="ECO:0000259" key="10">
    <source>
        <dbReference type="PROSITE" id="PS51755"/>
    </source>
</evidence>
<dbReference type="PANTHER" id="PTHR48111:SF4">
    <property type="entry name" value="DNA-BINDING DUAL TRANSCRIPTIONAL REGULATOR OMPR"/>
    <property type="match status" value="1"/>
</dbReference>
<dbReference type="GO" id="GO:0032993">
    <property type="term" value="C:protein-DNA complex"/>
    <property type="evidence" value="ECO:0007669"/>
    <property type="project" value="TreeGrafter"/>
</dbReference>
<name>A0A8J7WQT8_9ACTN</name>
<dbReference type="GO" id="GO:0005829">
    <property type="term" value="C:cytosol"/>
    <property type="evidence" value="ECO:0007669"/>
    <property type="project" value="TreeGrafter"/>
</dbReference>
<dbReference type="InterPro" id="IPR016032">
    <property type="entry name" value="Sig_transdc_resp-reg_C-effctor"/>
</dbReference>
<protein>
    <submittedName>
        <fullName evidence="11">Response regulator transcription factor</fullName>
    </submittedName>
</protein>
<dbReference type="GO" id="GO:0000976">
    <property type="term" value="F:transcription cis-regulatory region binding"/>
    <property type="evidence" value="ECO:0007669"/>
    <property type="project" value="TreeGrafter"/>
</dbReference>
<dbReference type="SUPFAM" id="SSF46894">
    <property type="entry name" value="C-terminal effector domain of the bipartite response regulators"/>
    <property type="match status" value="1"/>
</dbReference>
<evidence type="ECO:0000256" key="5">
    <source>
        <dbReference type="ARBA" id="ARBA00023163"/>
    </source>
</evidence>
<feature type="region of interest" description="Disordered" evidence="8">
    <location>
        <begin position="231"/>
        <end position="275"/>
    </location>
</feature>
<dbReference type="InterPro" id="IPR001867">
    <property type="entry name" value="OmpR/PhoB-type_DNA-bd"/>
</dbReference>
<dbReference type="Gene3D" id="1.10.10.10">
    <property type="entry name" value="Winged helix-like DNA-binding domain superfamily/Winged helix DNA-binding domain"/>
    <property type="match status" value="1"/>
</dbReference>
<evidence type="ECO:0000256" key="8">
    <source>
        <dbReference type="SAM" id="MobiDB-lite"/>
    </source>
</evidence>
<evidence type="ECO:0000256" key="6">
    <source>
        <dbReference type="PROSITE-ProRule" id="PRU00169"/>
    </source>
</evidence>
<evidence type="ECO:0000256" key="4">
    <source>
        <dbReference type="ARBA" id="ARBA00023125"/>
    </source>
</evidence>
<dbReference type="CDD" id="cd00383">
    <property type="entry name" value="trans_reg_C"/>
    <property type="match status" value="1"/>
</dbReference>
<accession>A0A8J7WQT8</accession>
<evidence type="ECO:0000313" key="12">
    <source>
        <dbReference type="Proteomes" id="UP000677913"/>
    </source>
</evidence>
<dbReference type="PANTHER" id="PTHR48111">
    <property type="entry name" value="REGULATOR OF RPOS"/>
    <property type="match status" value="1"/>
</dbReference>
<evidence type="ECO:0000256" key="3">
    <source>
        <dbReference type="ARBA" id="ARBA00023015"/>
    </source>
</evidence>
<dbReference type="SUPFAM" id="SSF52172">
    <property type="entry name" value="CheY-like"/>
    <property type="match status" value="1"/>
</dbReference>
<dbReference type="Pfam" id="PF00072">
    <property type="entry name" value="Response_reg"/>
    <property type="match status" value="1"/>
</dbReference>
<feature type="modified residue" description="4-aspartylphosphate" evidence="6">
    <location>
        <position position="55"/>
    </location>
</feature>
<dbReference type="GO" id="GO:0000156">
    <property type="term" value="F:phosphorelay response regulator activity"/>
    <property type="evidence" value="ECO:0007669"/>
    <property type="project" value="TreeGrafter"/>
</dbReference>
<keyword evidence="3" id="KW-0805">Transcription regulation</keyword>
<keyword evidence="4 7" id="KW-0238">DNA-binding</keyword>
<evidence type="ECO:0000256" key="1">
    <source>
        <dbReference type="ARBA" id="ARBA00022553"/>
    </source>
</evidence>
<gene>
    <name evidence="11" type="ORF">KGA66_16890</name>
</gene>
<keyword evidence="1 6" id="KW-0597">Phosphoprotein</keyword>
<feature type="DNA-binding region" description="OmpR/PhoB-type" evidence="7">
    <location>
        <begin position="133"/>
        <end position="231"/>
    </location>
</feature>
<organism evidence="11 12">
    <name type="scientific">Actinocrinis puniceicyclus</name>
    <dbReference type="NCBI Taxonomy" id="977794"/>
    <lineage>
        <taxon>Bacteria</taxon>
        <taxon>Bacillati</taxon>
        <taxon>Actinomycetota</taxon>
        <taxon>Actinomycetes</taxon>
        <taxon>Catenulisporales</taxon>
        <taxon>Actinospicaceae</taxon>
        <taxon>Actinocrinis</taxon>
    </lineage>
</organism>